<dbReference type="PRINTS" id="PR00081">
    <property type="entry name" value="GDHRDH"/>
</dbReference>
<proteinExistence type="inferred from homology"/>
<evidence type="ECO:0000313" key="3">
    <source>
        <dbReference type="EMBL" id="TVT62609.1"/>
    </source>
</evidence>
<dbReference type="OrthoDB" id="7064009at2"/>
<dbReference type="InterPro" id="IPR036291">
    <property type="entry name" value="NAD(P)-bd_dom_sf"/>
</dbReference>
<keyword evidence="2" id="KW-0560">Oxidoreductase</keyword>
<gene>
    <name evidence="3" type="ORF">FNH05_00670</name>
</gene>
<evidence type="ECO:0000256" key="1">
    <source>
        <dbReference type="ARBA" id="ARBA00006484"/>
    </source>
</evidence>
<organism evidence="3 4">
    <name type="scientific">Amycolatopsis rhizosphaerae</name>
    <dbReference type="NCBI Taxonomy" id="2053003"/>
    <lineage>
        <taxon>Bacteria</taxon>
        <taxon>Bacillati</taxon>
        <taxon>Actinomycetota</taxon>
        <taxon>Actinomycetes</taxon>
        <taxon>Pseudonocardiales</taxon>
        <taxon>Pseudonocardiaceae</taxon>
        <taxon>Amycolatopsis</taxon>
    </lineage>
</organism>
<evidence type="ECO:0000313" key="4">
    <source>
        <dbReference type="Proteomes" id="UP000320011"/>
    </source>
</evidence>
<name>A0A558DNK6_9PSEU</name>
<dbReference type="EMBL" id="VJWX01000003">
    <property type="protein sequence ID" value="TVT62609.1"/>
    <property type="molecule type" value="Genomic_DNA"/>
</dbReference>
<dbReference type="GO" id="GO:0016491">
    <property type="term" value="F:oxidoreductase activity"/>
    <property type="evidence" value="ECO:0007669"/>
    <property type="project" value="UniProtKB-KW"/>
</dbReference>
<dbReference type="Gene3D" id="3.40.50.720">
    <property type="entry name" value="NAD(P)-binding Rossmann-like Domain"/>
    <property type="match status" value="1"/>
</dbReference>
<accession>A0A558DNK6</accession>
<dbReference type="AlphaFoldDB" id="A0A558DNK6"/>
<evidence type="ECO:0000256" key="2">
    <source>
        <dbReference type="ARBA" id="ARBA00023002"/>
    </source>
</evidence>
<dbReference type="PANTHER" id="PTHR43639:SF1">
    <property type="entry name" value="SHORT-CHAIN DEHYDROGENASE_REDUCTASE FAMILY PROTEIN"/>
    <property type="match status" value="1"/>
</dbReference>
<sequence length="242" mass="25140">MAETTSSASEKVAIIVGAGSGIGAACVREFAANGYRVVAMSPSGRARTLAESLGGAGLDGSNTSIEDLQACVDLTVSRYGRVDAVVNSSGHAARGPVLEITDEQWFEGVDLYLLNVVRMARLVTPHLIASGGGAIVNISTAGAFEPSPMFPVSVTMRAALASFTKLYANEYGPQGIRMNNVLTGLTKDDPSVVPAGWTSGIPLRRAQSTAEAARVVRFLAGEESAYMTGQNLRVDGGETKSV</sequence>
<protein>
    <submittedName>
        <fullName evidence="3">SDR family oxidoreductase</fullName>
    </submittedName>
</protein>
<comment type="caution">
    <text evidence="3">The sequence shown here is derived from an EMBL/GenBank/DDBJ whole genome shotgun (WGS) entry which is preliminary data.</text>
</comment>
<dbReference type="PANTHER" id="PTHR43639">
    <property type="entry name" value="OXIDOREDUCTASE, SHORT-CHAIN DEHYDROGENASE/REDUCTASE FAMILY (AFU_ORTHOLOGUE AFUA_5G02870)"/>
    <property type="match status" value="1"/>
</dbReference>
<keyword evidence="4" id="KW-1185">Reference proteome</keyword>
<dbReference type="InterPro" id="IPR002347">
    <property type="entry name" value="SDR_fam"/>
</dbReference>
<dbReference type="Proteomes" id="UP000320011">
    <property type="component" value="Unassembled WGS sequence"/>
</dbReference>
<comment type="similarity">
    <text evidence="1">Belongs to the short-chain dehydrogenases/reductases (SDR) family.</text>
</comment>
<reference evidence="3 4" key="2">
    <citation type="submission" date="2019-08" db="EMBL/GenBank/DDBJ databases">
        <title>Amycolatopsis acidicola sp. nov., isolated from peat swamp forest soil.</title>
        <authorList>
            <person name="Srisuk N."/>
        </authorList>
    </citation>
    <scope>NUCLEOTIDE SEQUENCE [LARGE SCALE GENOMIC DNA]</scope>
    <source>
        <strain evidence="3 4">TBRC 6029</strain>
    </source>
</reference>
<dbReference type="RefSeq" id="WP_144584791.1">
    <property type="nucleotide sequence ID" value="NZ_VJWX01000003.1"/>
</dbReference>
<reference evidence="3 4" key="1">
    <citation type="submission" date="2019-07" db="EMBL/GenBank/DDBJ databases">
        <authorList>
            <person name="Duangmal K."/>
            <person name="Teo W.F.A."/>
        </authorList>
    </citation>
    <scope>NUCLEOTIDE SEQUENCE [LARGE SCALE GENOMIC DNA]</scope>
    <source>
        <strain evidence="3 4">TBRC 6029</strain>
    </source>
</reference>
<dbReference type="Pfam" id="PF13561">
    <property type="entry name" value="adh_short_C2"/>
    <property type="match status" value="1"/>
</dbReference>
<dbReference type="SUPFAM" id="SSF51735">
    <property type="entry name" value="NAD(P)-binding Rossmann-fold domains"/>
    <property type="match status" value="1"/>
</dbReference>